<evidence type="ECO:0000256" key="2">
    <source>
        <dbReference type="ARBA" id="ARBA00022801"/>
    </source>
</evidence>
<evidence type="ECO:0000313" key="3">
    <source>
        <dbReference type="EMBL" id="MDG0816021.1"/>
    </source>
</evidence>
<organism evidence="3 4">
    <name type="scientific">Bdellovibrio svalbardensis</name>
    <dbReference type="NCBI Taxonomy" id="2972972"/>
    <lineage>
        <taxon>Bacteria</taxon>
        <taxon>Pseudomonadati</taxon>
        <taxon>Bdellovibrionota</taxon>
        <taxon>Bdellovibrionia</taxon>
        <taxon>Bdellovibrionales</taxon>
        <taxon>Pseudobdellovibrionaceae</taxon>
        <taxon>Bdellovibrio</taxon>
    </lineage>
</organism>
<dbReference type="InterPro" id="IPR050792">
    <property type="entry name" value="ADP-ribosylglycohydrolase"/>
</dbReference>
<proteinExistence type="inferred from homology"/>
<dbReference type="SUPFAM" id="SSF101478">
    <property type="entry name" value="ADP-ribosylglycohydrolase"/>
    <property type="match status" value="1"/>
</dbReference>
<dbReference type="InterPro" id="IPR036705">
    <property type="entry name" value="Ribosyl_crysJ1_sf"/>
</dbReference>
<evidence type="ECO:0000313" key="4">
    <source>
        <dbReference type="Proteomes" id="UP001152321"/>
    </source>
</evidence>
<keyword evidence="4" id="KW-1185">Reference proteome</keyword>
<reference evidence="3" key="1">
    <citation type="submission" date="2022-08" db="EMBL/GenBank/DDBJ databases">
        <title>Novel Bdellovibrio Species Isolated from Svalbard: Designation Bdellovibrio svalbardensis.</title>
        <authorList>
            <person name="Mitchell R.J."/>
            <person name="Choi S.Y."/>
        </authorList>
    </citation>
    <scope>NUCLEOTIDE SEQUENCE</scope>
    <source>
        <strain evidence="3">PAP01</strain>
    </source>
</reference>
<dbReference type="EMBL" id="JANRMI010000002">
    <property type="protein sequence ID" value="MDG0816021.1"/>
    <property type="molecule type" value="Genomic_DNA"/>
</dbReference>
<dbReference type="Proteomes" id="UP001152321">
    <property type="component" value="Unassembled WGS sequence"/>
</dbReference>
<dbReference type="RefSeq" id="WP_277577499.1">
    <property type="nucleotide sequence ID" value="NZ_JANRMI010000002.1"/>
</dbReference>
<evidence type="ECO:0000256" key="1">
    <source>
        <dbReference type="ARBA" id="ARBA00010702"/>
    </source>
</evidence>
<dbReference type="Pfam" id="PF03747">
    <property type="entry name" value="ADP_ribosyl_GH"/>
    <property type="match status" value="1"/>
</dbReference>
<dbReference type="PANTHER" id="PTHR16222">
    <property type="entry name" value="ADP-RIBOSYLGLYCOHYDROLASE"/>
    <property type="match status" value="1"/>
</dbReference>
<comment type="similarity">
    <text evidence="1">Belongs to the ADP-ribosylglycohydrolase family.</text>
</comment>
<gene>
    <name evidence="3" type="ORF">NWE73_06585</name>
</gene>
<protein>
    <submittedName>
        <fullName evidence="3">ADP-ribosylglycohydrolase family protein</fullName>
    </submittedName>
</protein>
<keyword evidence="2" id="KW-0378">Hydrolase</keyword>
<sequence>MSEAQIRQDKVLGMLWGLHAGDSLGAPLEFLPPSESWNSQTEIVGGGKFNWKAGEATDDTDLMLCVMRAIQSSSQFSFDILKREMLAWYASNPPDIGTTTIKGLKNLAADLPLRDCGFVNNDFQGNGSIMRVAPMCLLDEQVTTHYQGETIVSSLTDVLITQTKMTHGHQHCVDCDLVFVAALKAALAGNGKNEIFAVAVEKAKEVSPLIAERLQGLLSLPWEQLPTSGFCVDTLCAGLYAFMNYNFLEESLVAVINRGDDSDSCGAVAGALCGAFHGSAAIPARWLNKLEFKEEIQQLVNAFFGQH</sequence>
<dbReference type="InterPro" id="IPR005502">
    <property type="entry name" value="Ribosyl_crysJ1"/>
</dbReference>
<comment type="caution">
    <text evidence="3">The sequence shown here is derived from an EMBL/GenBank/DDBJ whole genome shotgun (WGS) entry which is preliminary data.</text>
</comment>
<dbReference type="PANTHER" id="PTHR16222:SF24">
    <property type="entry name" value="ADP-RIBOSYLHYDROLASE ARH3"/>
    <property type="match status" value="1"/>
</dbReference>
<name>A0ABT6DGR8_9BACT</name>
<dbReference type="Gene3D" id="1.10.4080.10">
    <property type="entry name" value="ADP-ribosylation/Crystallin J1"/>
    <property type="match status" value="1"/>
</dbReference>
<accession>A0ABT6DGR8</accession>